<protein>
    <submittedName>
        <fullName evidence="2">Uncharacterized protein LOC142162735</fullName>
    </submittedName>
</protein>
<reference evidence="2" key="2">
    <citation type="submission" date="2025-08" db="UniProtKB">
        <authorList>
            <consortium name="RefSeq"/>
        </authorList>
    </citation>
    <scope>IDENTIFICATION</scope>
    <source>
        <tissue evidence="2">Leaf</tissue>
    </source>
</reference>
<evidence type="ECO:0000313" key="1">
    <source>
        <dbReference type="Proteomes" id="UP000790787"/>
    </source>
</evidence>
<keyword evidence="1" id="KW-1185">Reference proteome</keyword>
<sequence length="211" mass="24031">MDSKVNLTYPTWQSPLQMLPLCILHHISSVKHQISSYFTPFHRLSLLRFFSNRNFLCSIVFPCYTSSPTILDFSPGFSFVNINISAASLEAHVPKLRGNLKKGKSICDAPTIRKTANNQTKKVCLATKEQQCDYVALKKVPNCQYCGAKKIEYEPPGFCYSNGSIKLTSHEMPAELLNLYLANTEESKHFRTYLRMYNNMFAFTSLGVNYD</sequence>
<dbReference type="Proteomes" id="UP000790787">
    <property type="component" value="Chromosome 8"/>
</dbReference>
<reference evidence="1" key="1">
    <citation type="journal article" date="2014" name="Nat. Commun.">
        <title>The tobacco genome sequence and its comparison with those of tomato and potato.</title>
        <authorList>
            <person name="Sierro N."/>
            <person name="Battey J.N."/>
            <person name="Ouadi S."/>
            <person name="Bakaher N."/>
            <person name="Bovet L."/>
            <person name="Willig A."/>
            <person name="Goepfert S."/>
            <person name="Peitsch M.C."/>
            <person name="Ivanov N.V."/>
        </authorList>
    </citation>
    <scope>NUCLEOTIDE SEQUENCE [LARGE SCALE GENOMIC DNA]</scope>
</reference>
<dbReference type="RefSeq" id="XP_075075476.1">
    <property type="nucleotide sequence ID" value="XM_075219375.1"/>
</dbReference>
<proteinExistence type="predicted"/>
<gene>
    <name evidence="2" type="primary">LOC142162735</name>
</gene>
<name>A0AC58RRX5_TOBAC</name>
<evidence type="ECO:0000313" key="2">
    <source>
        <dbReference type="RefSeq" id="XP_075075476.1"/>
    </source>
</evidence>
<accession>A0AC58RRX5</accession>
<organism evidence="1 2">
    <name type="scientific">Nicotiana tabacum</name>
    <name type="common">Common tobacco</name>
    <dbReference type="NCBI Taxonomy" id="4097"/>
    <lineage>
        <taxon>Eukaryota</taxon>
        <taxon>Viridiplantae</taxon>
        <taxon>Streptophyta</taxon>
        <taxon>Embryophyta</taxon>
        <taxon>Tracheophyta</taxon>
        <taxon>Spermatophyta</taxon>
        <taxon>Magnoliopsida</taxon>
        <taxon>eudicotyledons</taxon>
        <taxon>Gunneridae</taxon>
        <taxon>Pentapetalae</taxon>
        <taxon>asterids</taxon>
        <taxon>lamiids</taxon>
        <taxon>Solanales</taxon>
        <taxon>Solanaceae</taxon>
        <taxon>Nicotianoideae</taxon>
        <taxon>Nicotianeae</taxon>
        <taxon>Nicotiana</taxon>
    </lineage>
</organism>